<keyword evidence="2" id="KW-1185">Reference proteome</keyword>
<dbReference type="InterPro" id="IPR039737">
    <property type="entry name" value="INPP5A"/>
</dbReference>
<protein>
    <submittedName>
        <fullName evidence="1">Uncharacterized protein</fullName>
    </submittedName>
</protein>
<evidence type="ECO:0000313" key="2">
    <source>
        <dbReference type="Proteomes" id="UP000005239"/>
    </source>
</evidence>
<dbReference type="FunFam" id="3.60.10.10:FF:000221">
    <property type="entry name" value="Uncharacterized protein"/>
    <property type="match status" value="1"/>
</dbReference>
<dbReference type="PANTHER" id="PTHR12997:SF5">
    <property type="entry name" value="ENDONUCLEASE_EXONUCLEASE_PHOSPHATASE FAMILY PROTEIN"/>
    <property type="match status" value="1"/>
</dbReference>
<accession>A0A2A6BXG5</accession>
<reference evidence="1" key="2">
    <citation type="submission" date="2022-06" db="UniProtKB">
        <authorList>
            <consortium name="EnsemblMetazoa"/>
        </authorList>
    </citation>
    <scope>IDENTIFICATION</scope>
    <source>
        <strain evidence="1">PS312</strain>
    </source>
</reference>
<sequence length="799" mass="91651">MSQEYIKQVTVTGDLSSLARNVTDMPAWCEEVAKEIWEQKPELGVLHVQVSGVAAAAAGAAKLGLHIAEDPYAFAEDILRRIARHPKITEHFEGSRAFFDTNITGLGSLFLFRNVDTVNYFDRFSNTGYIPVRRGDAHVIGRDEADGYIGQPFEREQSNHSMGERVRDFFRHDGSRDLDNQRSGWLLARFRFHGKEMTFINLNLHSVPFEDVNEIVSQPNVTKAAAKRQRQIDALLHELDSEGLRDDAIIVAGAFNAQLHETRLLNDLSSTQRTSVHSRTDERGNVDQIEQTDRHGQKTVTVEEHRFDLHSIHDWFFRLGRGQMVKKYNGELAQVAFQGRLLEESVFFQPSRHYGINKSNGKEEFLRHLCPAWGDRVLYNERMSDLFRHDSFCASGLYYGIVGENRPIGEWLLGGTLRARRHAHAAKASKRRDDHADLILRLKVLFELKTPESWRESLAANITSLTARCQQWEAPRWMPFRAVNWIINTYWARLPVERNPNILAAHDTEKIPPNSAKGSLLAAPSRRTAAHAAALCLQCAARLVRLCLRVIDQHCTTSEYSVCAMRRLANCMRYGVMERFPSPLVSTIIDHEHALPYIFEGIRCAVGRLHRSLSYLLSDVLEAASPEDRVTLVTRHYTQLRQAFHLMNGRDLVSFMAYPEFAGIVVTTPSLLRLIYLRARHDCRVHEDDCWRKFEYDDYCQTATLVMDSALSDDKRLQEILGYGYLSVAGHFASGRFDMDSRRTETFRRILSAHPEWRRRFKQMTCHGVEGNLTADLGRTIPDKKLRPGIYYIWEEGYY</sequence>
<reference evidence="2" key="1">
    <citation type="journal article" date="2008" name="Nat. Genet.">
        <title>The Pristionchus pacificus genome provides a unique perspective on nematode lifestyle and parasitism.</title>
        <authorList>
            <person name="Dieterich C."/>
            <person name="Clifton S.W."/>
            <person name="Schuster L.N."/>
            <person name="Chinwalla A."/>
            <person name="Delehaunty K."/>
            <person name="Dinkelacker I."/>
            <person name="Fulton L."/>
            <person name="Fulton R."/>
            <person name="Godfrey J."/>
            <person name="Minx P."/>
            <person name="Mitreva M."/>
            <person name="Roeseler W."/>
            <person name="Tian H."/>
            <person name="Witte H."/>
            <person name="Yang S.P."/>
            <person name="Wilson R.K."/>
            <person name="Sommer R.J."/>
        </authorList>
    </citation>
    <scope>NUCLEOTIDE SEQUENCE [LARGE SCALE GENOMIC DNA]</scope>
    <source>
        <strain evidence="2">PS312</strain>
    </source>
</reference>
<dbReference type="OrthoDB" id="5853081at2759"/>
<dbReference type="PANTHER" id="PTHR12997">
    <property type="entry name" value="TYPE I INOSITOL-1,4,5-TRISPHOSPHATE 5-PHOSPHATASE"/>
    <property type="match status" value="1"/>
</dbReference>
<accession>A0A8R1U4E3</accession>
<dbReference type="InterPro" id="IPR036691">
    <property type="entry name" value="Endo/exonu/phosph_ase_sf"/>
</dbReference>
<dbReference type="Proteomes" id="UP000005239">
    <property type="component" value="Unassembled WGS sequence"/>
</dbReference>
<evidence type="ECO:0000313" key="1">
    <source>
        <dbReference type="EnsemblMetazoa" id="PPA01470.1"/>
    </source>
</evidence>
<gene>
    <name evidence="1" type="primary">WBGene00091024</name>
</gene>
<dbReference type="Gene3D" id="3.60.10.10">
    <property type="entry name" value="Endonuclease/exonuclease/phosphatase"/>
    <property type="match status" value="1"/>
</dbReference>
<proteinExistence type="predicted"/>
<dbReference type="SUPFAM" id="SSF56219">
    <property type="entry name" value="DNase I-like"/>
    <property type="match status" value="1"/>
</dbReference>
<organism evidence="1 2">
    <name type="scientific">Pristionchus pacificus</name>
    <name type="common">Parasitic nematode worm</name>
    <dbReference type="NCBI Taxonomy" id="54126"/>
    <lineage>
        <taxon>Eukaryota</taxon>
        <taxon>Metazoa</taxon>
        <taxon>Ecdysozoa</taxon>
        <taxon>Nematoda</taxon>
        <taxon>Chromadorea</taxon>
        <taxon>Rhabditida</taxon>
        <taxon>Rhabditina</taxon>
        <taxon>Diplogasteromorpha</taxon>
        <taxon>Diplogasteroidea</taxon>
        <taxon>Neodiplogasteridae</taxon>
        <taxon>Pristionchus</taxon>
    </lineage>
</organism>
<dbReference type="EnsemblMetazoa" id="PPA01470.1">
    <property type="protein sequence ID" value="PPA01470.1"/>
    <property type="gene ID" value="WBGene00091024"/>
</dbReference>
<name>A0A2A6BXG5_PRIPA</name>
<dbReference type="GO" id="GO:0004445">
    <property type="term" value="F:inositol-polyphosphate 5-phosphatase activity"/>
    <property type="evidence" value="ECO:0000318"/>
    <property type="project" value="GO_Central"/>
</dbReference>
<dbReference type="AlphaFoldDB" id="A0A2A6BXG5"/>